<keyword evidence="1 6" id="KW-1277">Toxin-antitoxin system</keyword>
<feature type="domain" description="PIN" evidence="7">
    <location>
        <begin position="4"/>
        <end position="110"/>
    </location>
</feature>
<evidence type="ECO:0000256" key="3">
    <source>
        <dbReference type="ARBA" id="ARBA00022723"/>
    </source>
</evidence>
<evidence type="ECO:0000256" key="1">
    <source>
        <dbReference type="ARBA" id="ARBA00022649"/>
    </source>
</evidence>
<feature type="binding site" evidence="6">
    <location>
        <position position="6"/>
    </location>
    <ligand>
        <name>Mg(2+)</name>
        <dbReference type="ChEBI" id="CHEBI:18420"/>
    </ligand>
</feature>
<dbReference type="GO" id="GO:0004540">
    <property type="term" value="F:RNA nuclease activity"/>
    <property type="evidence" value="ECO:0007669"/>
    <property type="project" value="InterPro"/>
</dbReference>
<comment type="similarity">
    <text evidence="6">Belongs to the PINc/VapC protein family.</text>
</comment>
<dbReference type="InterPro" id="IPR029060">
    <property type="entry name" value="PIN-like_dom_sf"/>
</dbReference>
<evidence type="ECO:0000313" key="9">
    <source>
        <dbReference type="Proteomes" id="UP000019443"/>
    </source>
</evidence>
<gene>
    <name evidence="6" type="primary">vapC</name>
    <name evidence="8" type="ORF">LPU83_1437</name>
</gene>
<dbReference type="PANTHER" id="PTHR35901">
    <property type="entry name" value="RIBONUCLEASE VAPC3"/>
    <property type="match status" value="1"/>
</dbReference>
<keyword evidence="2 6" id="KW-0540">Nuclease</keyword>
<dbReference type="SUPFAM" id="SSF88723">
    <property type="entry name" value="PIN domain-like"/>
    <property type="match status" value="1"/>
</dbReference>
<dbReference type="EC" id="3.1.-.-" evidence="6"/>
<organism evidence="8 9">
    <name type="scientific">Rhizobium favelukesii</name>
    <dbReference type="NCBI Taxonomy" id="348824"/>
    <lineage>
        <taxon>Bacteria</taxon>
        <taxon>Pseudomonadati</taxon>
        <taxon>Pseudomonadota</taxon>
        <taxon>Alphaproteobacteria</taxon>
        <taxon>Hyphomicrobiales</taxon>
        <taxon>Rhizobiaceae</taxon>
        <taxon>Rhizobium/Agrobacterium group</taxon>
        <taxon>Rhizobium</taxon>
    </lineage>
</organism>
<proteinExistence type="inferred from homology"/>
<dbReference type="Pfam" id="PF01850">
    <property type="entry name" value="PIN"/>
    <property type="match status" value="1"/>
</dbReference>
<dbReference type="InterPro" id="IPR044153">
    <property type="entry name" value="PIN_Pae0151-like"/>
</dbReference>
<evidence type="ECO:0000256" key="4">
    <source>
        <dbReference type="ARBA" id="ARBA00022801"/>
    </source>
</evidence>
<dbReference type="HAMAP" id="MF_00265">
    <property type="entry name" value="VapC_Nob1"/>
    <property type="match status" value="1"/>
</dbReference>
<dbReference type="AlphaFoldDB" id="W6R9Q5"/>
<dbReference type="CDD" id="cd09873">
    <property type="entry name" value="PIN_Pae0151-like"/>
    <property type="match status" value="1"/>
</dbReference>
<feature type="binding site" evidence="6">
    <location>
        <position position="99"/>
    </location>
    <ligand>
        <name>Mg(2+)</name>
        <dbReference type="ChEBI" id="CHEBI:18420"/>
    </ligand>
</feature>
<name>W6R9Q5_9HYPH</name>
<dbReference type="InterPro" id="IPR002716">
    <property type="entry name" value="PIN_dom"/>
</dbReference>
<dbReference type="Gene3D" id="3.40.50.1010">
    <property type="entry name" value="5'-nuclease"/>
    <property type="match status" value="1"/>
</dbReference>
<evidence type="ECO:0000256" key="2">
    <source>
        <dbReference type="ARBA" id="ARBA00022722"/>
    </source>
</evidence>
<dbReference type="Proteomes" id="UP000019443">
    <property type="component" value="Chromosome"/>
</dbReference>
<keyword evidence="4 6" id="KW-0378">Hydrolase</keyword>
<dbReference type="HOGENOM" id="CLU_121774_4_0_5"/>
<dbReference type="GO" id="GO:0000287">
    <property type="term" value="F:magnesium ion binding"/>
    <property type="evidence" value="ECO:0007669"/>
    <property type="project" value="UniProtKB-UniRule"/>
</dbReference>
<evidence type="ECO:0000259" key="7">
    <source>
        <dbReference type="Pfam" id="PF01850"/>
    </source>
</evidence>
<reference evidence="8" key="1">
    <citation type="submission" date="2013-11" db="EMBL/GenBank/DDBJ databases">
        <title>Draft genome sequence of the broad-host-range Rhizobium sp. LPU83 strain, a member of the low-genetic diversity Oregon-like Rhizobium sp. group.</title>
        <authorList>
            <person name="Wibberg D."/>
            <person name="Puehler A."/>
            <person name="Schlueter A."/>
        </authorList>
    </citation>
    <scope>NUCLEOTIDE SEQUENCE [LARGE SCALE GENOMIC DNA]</scope>
    <source>
        <strain evidence="8">LPU83</strain>
    </source>
</reference>
<dbReference type="InterPro" id="IPR051619">
    <property type="entry name" value="TypeII_TA_RNase_PINc/VapC"/>
</dbReference>
<keyword evidence="3 6" id="KW-0479">Metal-binding</keyword>
<comment type="cofactor">
    <cofactor evidence="6">
        <name>Mg(2+)</name>
        <dbReference type="ChEBI" id="CHEBI:18420"/>
    </cofactor>
</comment>
<protein>
    <recommendedName>
        <fullName evidence="6">Ribonuclease VapC</fullName>
        <shortName evidence="6">RNase VapC</shortName>
        <ecNumber evidence="6">3.1.-.-</ecNumber>
    </recommendedName>
    <alternativeName>
        <fullName evidence="6">Toxin VapC</fullName>
    </alternativeName>
</protein>
<dbReference type="GO" id="GO:0016787">
    <property type="term" value="F:hydrolase activity"/>
    <property type="evidence" value="ECO:0007669"/>
    <property type="project" value="UniProtKB-KW"/>
</dbReference>
<evidence type="ECO:0000256" key="6">
    <source>
        <dbReference type="HAMAP-Rule" id="MF_00265"/>
    </source>
</evidence>
<evidence type="ECO:0000256" key="5">
    <source>
        <dbReference type="ARBA" id="ARBA00022842"/>
    </source>
</evidence>
<dbReference type="RefSeq" id="WP_024318601.1">
    <property type="nucleotide sequence ID" value="NZ_ATTO01000100.1"/>
</dbReference>
<dbReference type="EMBL" id="HG916852">
    <property type="protein sequence ID" value="CDM57110.1"/>
    <property type="molecule type" value="Genomic_DNA"/>
</dbReference>
<dbReference type="PANTHER" id="PTHR35901:SF1">
    <property type="entry name" value="EXONUCLEASE VAPC9"/>
    <property type="match status" value="1"/>
</dbReference>
<keyword evidence="5 6" id="KW-0460">Magnesium</keyword>
<keyword evidence="6" id="KW-0800">Toxin</keyword>
<accession>W6R9Q5</accession>
<dbReference type="KEGG" id="rhl:LPU83_1437"/>
<sequence length="133" mass="14903">MPFVVDASIAAAWLLPDEENVEAEAALSLLEIDDAVVPDLFWHEMRNILLVAERKRRIGSEDILACLVRLESLPLRTMFDDDHQTIIRLARKHQLSGYDAAYLAHALKQAVPATIDAKPKLDADAEHLRPISL</sequence>
<keyword evidence="9" id="KW-1185">Reference proteome</keyword>
<evidence type="ECO:0000313" key="8">
    <source>
        <dbReference type="EMBL" id="CDM57110.1"/>
    </source>
</evidence>
<dbReference type="GO" id="GO:0090729">
    <property type="term" value="F:toxin activity"/>
    <property type="evidence" value="ECO:0007669"/>
    <property type="project" value="UniProtKB-KW"/>
</dbReference>
<dbReference type="eggNOG" id="COG4113">
    <property type="taxonomic scope" value="Bacteria"/>
</dbReference>
<dbReference type="InterPro" id="IPR022907">
    <property type="entry name" value="VapC_family"/>
</dbReference>
<comment type="function">
    <text evidence="6">Toxic component of a toxin-antitoxin (TA) system. An RNase.</text>
</comment>